<evidence type="ECO:0000256" key="3">
    <source>
        <dbReference type="ARBA" id="ARBA00022553"/>
    </source>
</evidence>
<keyword evidence="6" id="KW-0902">Two-component regulatory system</keyword>
<sequence length="521" mass="55624">MIGSPSSEFVALCQAQVHLLTQALGAVSTVVYLAETTAESMNPALVPLVAYPETADLWIGLRDGLAAVSEAEGEMGEKAQRFSQGGVQPDDWPRPSSGSDQILPSPPDPICEPYGHGPVSVPLAIDTNAPSQAVDAETSTYPLVLPISHEGVVLGMMISTRQLTPWTASDYQQAEQVASTLAIACVMDQRSQWLQRQLNQRQLNQSDQSETFQNLLHQFRNPLTALQTFGKLMVKRLPLEDTNRPIAEGIVRESRRLQDLAEHFDTAVAEGDEASARPTVPSVSGLLLPGVADDADETDALTTDALATRNYREGSTETLTITPAQRSGLGRSLVVKPGAIAEVALPLVQSTLPLAQERDLHLAHHIPTPLPDVWFDPAALGEVLHNLLDNALKYASPGSLVWVTAGLVQRFEEQVCQGIAVGDTGAGIPAGDQAQLFTRHFRGVQAEGELPGTGLGLAIVQDLVQGMGGHIDLISPVQGTPWLPPEAAAYPQNPGALFVVWLRVFSGEALPPLNAGVERLG</sequence>
<name>A0A2W4WQ34_9CYAN</name>
<dbReference type="Pfam" id="PF02518">
    <property type="entry name" value="HATPase_c"/>
    <property type="match status" value="1"/>
</dbReference>
<reference evidence="9 10" key="2">
    <citation type="submission" date="2018-06" db="EMBL/GenBank/DDBJ databases">
        <title>Metagenomic assembly of (sub)arctic Cyanobacteria and their associated microbiome from non-axenic cultures.</title>
        <authorList>
            <person name="Baurain D."/>
        </authorList>
    </citation>
    <scope>NUCLEOTIDE SEQUENCE [LARGE SCALE GENOMIC DNA]</scope>
    <source>
        <strain evidence="9">ULC041bin1</strain>
    </source>
</reference>
<feature type="domain" description="Histidine kinase" evidence="8">
    <location>
        <begin position="214"/>
        <end position="506"/>
    </location>
</feature>
<dbReference type="SMART" id="SM00387">
    <property type="entry name" value="HATPase_c"/>
    <property type="match status" value="1"/>
</dbReference>
<evidence type="ECO:0000259" key="8">
    <source>
        <dbReference type="PROSITE" id="PS50109"/>
    </source>
</evidence>
<dbReference type="AlphaFoldDB" id="A0A2W4WQ34"/>
<dbReference type="Gene3D" id="3.30.565.10">
    <property type="entry name" value="Histidine kinase-like ATPase, C-terminal domain"/>
    <property type="match status" value="1"/>
</dbReference>
<dbReference type="SMART" id="SM00388">
    <property type="entry name" value="HisKA"/>
    <property type="match status" value="1"/>
</dbReference>
<dbReference type="SUPFAM" id="SSF55874">
    <property type="entry name" value="ATPase domain of HSP90 chaperone/DNA topoisomerase II/histidine kinase"/>
    <property type="match status" value="1"/>
</dbReference>
<gene>
    <name evidence="9" type="ORF">DCF17_02135</name>
</gene>
<evidence type="ECO:0000256" key="7">
    <source>
        <dbReference type="SAM" id="MobiDB-lite"/>
    </source>
</evidence>
<dbReference type="PROSITE" id="PS50109">
    <property type="entry name" value="HIS_KIN"/>
    <property type="match status" value="1"/>
</dbReference>
<comment type="catalytic activity">
    <reaction evidence="1">
        <text>ATP + protein L-histidine = ADP + protein N-phospho-L-histidine.</text>
        <dbReference type="EC" id="2.7.13.3"/>
    </reaction>
</comment>
<dbReference type="PRINTS" id="PR00344">
    <property type="entry name" value="BCTRLSENSOR"/>
</dbReference>
<dbReference type="InterPro" id="IPR003594">
    <property type="entry name" value="HATPase_dom"/>
</dbReference>
<proteinExistence type="predicted"/>
<keyword evidence="3" id="KW-0597">Phosphoprotein</keyword>
<dbReference type="InterPro" id="IPR005467">
    <property type="entry name" value="His_kinase_dom"/>
</dbReference>
<dbReference type="InterPro" id="IPR036890">
    <property type="entry name" value="HATPase_C_sf"/>
</dbReference>
<dbReference type="CDD" id="cd00082">
    <property type="entry name" value="HisKA"/>
    <property type="match status" value="1"/>
</dbReference>
<dbReference type="Gene3D" id="1.10.287.130">
    <property type="match status" value="1"/>
</dbReference>
<evidence type="ECO:0000256" key="5">
    <source>
        <dbReference type="ARBA" id="ARBA00022777"/>
    </source>
</evidence>
<dbReference type="InterPro" id="IPR004358">
    <property type="entry name" value="Sig_transdc_His_kin-like_C"/>
</dbReference>
<evidence type="ECO:0000256" key="4">
    <source>
        <dbReference type="ARBA" id="ARBA00022679"/>
    </source>
</evidence>
<dbReference type="Proteomes" id="UP000249081">
    <property type="component" value="Unassembled WGS sequence"/>
</dbReference>
<dbReference type="SUPFAM" id="SSF47384">
    <property type="entry name" value="Homodimeric domain of signal transducing histidine kinase"/>
    <property type="match status" value="1"/>
</dbReference>
<keyword evidence="4" id="KW-0808">Transferase</keyword>
<organism evidence="9 10">
    <name type="scientific">Shackletoniella antarctica</name>
    <dbReference type="NCBI Taxonomy" id="268115"/>
    <lineage>
        <taxon>Bacteria</taxon>
        <taxon>Bacillati</taxon>
        <taxon>Cyanobacteriota</taxon>
        <taxon>Cyanophyceae</taxon>
        <taxon>Oculatellales</taxon>
        <taxon>Oculatellaceae</taxon>
        <taxon>Shackletoniella</taxon>
    </lineage>
</organism>
<protein>
    <recommendedName>
        <fullName evidence="2">histidine kinase</fullName>
        <ecNumber evidence="2">2.7.13.3</ecNumber>
    </recommendedName>
</protein>
<reference evidence="10" key="1">
    <citation type="submission" date="2018-04" db="EMBL/GenBank/DDBJ databases">
        <authorList>
            <person name="Cornet L."/>
        </authorList>
    </citation>
    <scope>NUCLEOTIDE SEQUENCE [LARGE SCALE GENOMIC DNA]</scope>
</reference>
<feature type="region of interest" description="Disordered" evidence="7">
    <location>
        <begin position="72"/>
        <end position="110"/>
    </location>
</feature>
<evidence type="ECO:0000313" key="9">
    <source>
        <dbReference type="EMBL" id="PZO45307.1"/>
    </source>
</evidence>
<evidence type="ECO:0000256" key="1">
    <source>
        <dbReference type="ARBA" id="ARBA00000085"/>
    </source>
</evidence>
<dbReference type="InterPro" id="IPR050736">
    <property type="entry name" value="Sensor_HK_Regulatory"/>
</dbReference>
<dbReference type="GO" id="GO:0000155">
    <property type="term" value="F:phosphorelay sensor kinase activity"/>
    <property type="evidence" value="ECO:0007669"/>
    <property type="project" value="InterPro"/>
</dbReference>
<dbReference type="EMBL" id="QBMN01000008">
    <property type="protein sequence ID" value="PZO45307.1"/>
    <property type="molecule type" value="Genomic_DNA"/>
</dbReference>
<dbReference type="PANTHER" id="PTHR43711:SF26">
    <property type="entry name" value="SENSOR HISTIDINE KINASE RCSC"/>
    <property type="match status" value="1"/>
</dbReference>
<accession>A0A2W4WQ34</accession>
<keyword evidence="5" id="KW-0418">Kinase</keyword>
<dbReference type="InterPro" id="IPR036097">
    <property type="entry name" value="HisK_dim/P_sf"/>
</dbReference>
<dbReference type="InterPro" id="IPR003661">
    <property type="entry name" value="HisK_dim/P_dom"/>
</dbReference>
<evidence type="ECO:0000256" key="6">
    <source>
        <dbReference type="ARBA" id="ARBA00023012"/>
    </source>
</evidence>
<comment type="caution">
    <text evidence="9">The sequence shown here is derived from an EMBL/GenBank/DDBJ whole genome shotgun (WGS) entry which is preliminary data.</text>
</comment>
<dbReference type="PANTHER" id="PTHR43711">
    <property type="entry name" value="TWO-COMPONENT HISTIDINE KINASE"/>
    <property type="match status" value="1"/>
</dbReference>
<dbReference type="EC" id="2.7.13.3" evidence="2"/>
<evidence type="ECO:0000313" key="10">
    <source>
        <dbReference type="Proteomes" id="UP000249081"/>
    </source>
</evidence>
<evidence type="ECO:0000256" key="2">
    <source>
        <dbReference type="ARBA" id="ARBA00012438"/>
    </source>
</evidence>
<dbReference type="Pfam" id="PF00512">
    <property type="entry name" value="HisKA"/>
    <property type="match status" value="1"/>
</dbReference>